<accession>A0A182YIB4</accession>
<comment type="similarity">
    <text evidence="1">Belongs to the peptidase S1 family. CLIP subfamily.</text>
</comment>
<dbReference type="PANTHER" id="PTHR24260:SF147">
    <property type="entry name" value="EG:BACR7A4.3 PROTEIN-RELATED"/>
    <property type="match status" value="1"/>
</dbReference>
<dbReference type="EnsemblMetazoa" id="ASTEI08200-RA">
    <property type="protein sequence ID" value="ASTEI08200-PA"/>
    <property type="gene ID" value="ASTEI08200"/>
</dbReference>
<dbReference type="STRING" id="30069.A0A182YIB4"/>
<sequence length="133" mass="14639">METLSWVMVLGVGLCSCIVQECEEYRKMVTTRKTLTPLGLETKPIELDVFSCPNVADGAEATYGQFPHHALLGFPKEDNPDKLEFSCGGTLISDQHVLAAAQCFAYGDPTVVRLGEYNTEVETPDEYESDIDS</sequence>
<dbReference type="Pfam" id="PF00089">
    <property type="entry name" value="Trypsin"/>
    <property type="match status" value="1"/>
</dbReference>
<evidence type="ECO:0000313" key="3">
    <source>
        <dbReference type="Proteomes" id="UP000076408"/>
    </source>
</evidence>
<dbReference type="InterPro" id="IPR043504">
    <property type="entry name" value="Peptidase_S1_PA_chymotrypsin"/>
</dbReference>
<dbReference type="Proteomes" id="UP000076408">
    <property type="component" value="Unassembled WGS sequence"/>
</dbReference>
<dbReference type="GO" id="GO:0006508">
    <property type="term" value="P:proteolysis"/>
    <property type="evidence" value="ECO:0007669"/>
    <property type="project" value="InterPro"/>
</dbReference>
<dbReference type="Gene3D" id="2.40.10.10">
    <property type="entry name" value="Trypsin-like serine proteases"/>
    <property type="match status" value="1"/>
</dbReference>
<evidence type="ECO:0000313" key="2">
    <source>
        <dbReference type="EnsemblMetazoa" id="ASTEI08200-PA"/>
    </source>
</evidence>
<protein>
    <submittedName>
        <fullName evidence="2">Uncharacterized protein</fullName>
    </submittedName>
</protein>
<dbReference type="VEuPathDB" id="VectorBase:ASTEI20_033536"/>
<dbReference type="InterPro" id="IPR051333">
    <property type="entry name" value="CLIP_Serine_Protease"/>
</dbReference>
<name>A0A182YIB4_ANOST</name>
<dbReference type="PANTHER" id="PTHR24260">
    <property type="match status" value="1"/>
</dbReference>
<dbReference type="VEuPathDB" id="VectorBase:ASTE005297"/>
<reference evidence="3" key="1">
    <citation type="journal article" date="2014" name="Genome Biol.">
        <title>Genome analysis of a major urban malaria vector mosquito, Anopheles stephensi.</title>
        <authorList>
            <person name="Jiang X."/>
            <person name="Peery A."/>
            <person name="Hall A.B."/>
            <person name="Sharma A."/>
            <person name="Chen X.G."/>
            <person name="Waterhouse R.M."/>
            <person name="Komissarov A."/>
            <person name="Riehle M.M."/>
            <person name="Shouche Y."/>
            <person name="Sharakhova M.V."/>
            <person name="Lawson D."/>
            <person name="Pakpour N."/>
            <person name="Arensburger P."/>
            <person name="Davidson V.L."/>
            <person name="Eiglmeier K."/>
            <person name="Emrich S."/>
            <person name="George P."/>
            <person name="Kennedy R.C."/>
            <person name="Mane S.P."/>
            <person name="Maslen G."/>
            <person name="Oringanje C."/>
            <person name="Qi Y."/>
            <person name="Settlage R."/>
            <person name="Tojo M."/>
            <person name="Tubio J.M."/>
            <person name="Unger M.F."/>
            <person name="Wang B."/>
            <person name="Vernick K.D."/>
            <person name="Ribeiro J.M."/>
            <person name="James A.A."/>
            <person name="Michel K."/>
            <person name="Riehle M.A."/>
            <person name="Luckhart S."/>
            <person name="Sharakhov I.V."/>
            <person name="Tu Z."/>
        </authorList>
    </citation>
    <scope>NUCLEOTIDE SEQUENCE [LARGE SCALE GENOMIC DNA]</scope>
    <source>
        <strain evidence="3">Indian</strain>
    </source>
</reference>
<dbReference type="VEuPathDB" id="VectorBase:ASTEI08200"/>
<dbReference type="InterPro" id="IPR001254">
    <property type="entry name" value="Trypsin_dom"/>
</dbReference>
<proteinExistence type="inferred from homology"/>
<dbReference type="InterPro" id="IPR009003">
    <property type="entry name" value="Peptidase_S1_PA"/>
</dbReference>
<reference evidence="2" key="2">
    <citation type="submission" date="2020-05" db="UniProtKB">
        <authorList>
            <consortium name="EnsemblMetazoa"/>
        </authorList>
    </citation>
    <scope>IDENTIFICATION</scope>
    <source>
        <strain evidence="2">Indian</strain>
    </source>
</reference>
<organism evidence="2 3">
    <name type="scientific">Anopheles stephensi</name>
    <name type="common">Indo-Pakistan malaria mosquito</name>
    <dbReference type="NCBI Taxonomy" id="30069"/>
    <lineage>
        <taxon>Eukaryota</taxon>
        <taxon>Metazoa</taxon>
        <taxon>Ecdysozoa</taxon>
        <taxon>Arthropoda</taxon>
        <taxon>Hexapoda</taxon>
        <taxon>Insecta</taxon>
        <taxon>Pterygota</taxon>
        <taxon>Neoptera</taxon>
        <taxon>Endopterygota</taxon>
        <taxon>Diptera</taxon>
        <taxon>Nematocera</taxon>
        <taxon>Culicoidea</taxon>
        <taxon>Culicidae</taxon>
        <taxon>Anophelinae</taxon>
        <taxon>Anopheles</taxon>
    </lineage>
</organism>
<evidence type="ECO:0000256" key="1">
    <source>
        <dbReference type="ARBA" id="ARBA00024195"/>
    </source>
</evidence>
<dbReference type="SUPFAM" id="SSF50494">
    <property type="entry name" value="Trypsin-like serine proteases"/>
    <property type="match status" value="1"/>
</dbReference>
<dbReference type="AlphaFoldDB" id="A0A182YIB4"/>
<keyword evidence="3" id="KW-1185">Reference proteome</keyword>
<dbReference type="GO" id="GO:0004252">
    <property type="term" value="F:serine-type endopeptidase activity"/>
    <property type="evidence" value="ECO:0007669"/>
    <property type="project" value="InterPro"/>
</dbReference>